<accession>A0A382P4N4</accession>
<organism evidence="1">
    <name type="scientific">marine metagenome</name>
    <dbReference type="NCBI Taxonomy" id="408172"/>
    <lineage>
        <taxon>unclassified sequences</taxon>
        <taxon>metagenomes</taxon>
        <taxon>ecological metagenomes</taxon>
    </lineage>
</organism>
<reference evidence="1" key="1">
    <citation type="submission" date="2018-05" db="EMBL/GenBank/DDBJ databases">
        <authorList>
            <person name="Lanie J.A."/>
            <person name="Ng W.-L."/>
            <person name="Kazmierczak K.M."/>
            <person name="Andrzejewski T.M."/>
            <person name="Davidsen T.M."/>
            <person name="Wayne K.J."/>
            <person name="Tettelin H."/>
            <person name="Glass J.I."/>
            <person name="Rusch D."/>
            <person name="Podicherti R."/>
            <person name="Tsui H.-C.T."/>
            <person name="Winkler M.E."/>
        </authorList>
    </citation>
    <scope>NUCLEOTIDE SEQUENCE</scope>
</reference>
<gene>
    <name evidence="1" type="ORF">METZ01_LOCUS321110</name>
</gene>
<dbReference type="EMBL" id="UINC01104814">
    <property type="protein sequence ID" value="SVC68256.1"/>
    <property type="molecule type" value="Genomic_DNA"/>
</dbReference>
<proteinExistence type="predicted"/>
<feature type="non-terminal residue" evidence="1">
    <location>
        <position position="68"/>
    </location>
</feature>
<protein>
    <submittedName>
        <fullName evidence="1">Uncharacterized protein</fullName>
    </submittedName>
</protein>
<name>A0A382P4N4_9ZZZZ</name>
<sequence>MSGVGALNTYNLTLAKELNLPLVTNLNTIDKTSEFYLHYDNEGLSLYNSLEQTKSAVRFNFDSPALHR</sequence>
<evidence type="ECO:0000313" key="1">
    <source>
        <dbReference type="EMBL" id="SVC68256.1"/>
    </source>
</evidence>
<dbReference type="AlphaFoldDB" id="A0A382P4N4"/>